<proteinExistence type="predicted"/>
<gene>
    <name evidence="1" type="ORF">PUNSTDRAFT_139651</name>
</gene>
<dbReference type="AlphaFoldDB" id="R7RZC7"/>
<organism evidence="1 2">
    <name type="scientific">Punctularia strigosozonata (strain HHB-11173)</name>
    <name type="common">White-rot fungus</name>
    <dbReference type="NCBI Taxonomy" id="741275"/>
    <lineage>
        <taxon>Eukaryota</taxon>
        <taxon>Fungi</taxon>
        <taxon>Dikarya</taxon>
        <taxon>Basidiomycota</taxon>
        <taxon>Agaricomycotina</taxon>
        <taxon>Agaricomycetes</taxon>
        <taxon>Corticiales</taxon>
        <taxon>Punctulariaceae</taxon>
        <taxon>Punctularia</taxon>
    </lineage>
</organism>
<dbReference type="KEGG" id="psq:PUNSTDRAFT_139651"/>
<dbReference type="EMBL" id="JH687631">
    <property type="protein sequence ID" value="EIN03333.1"/>
    <property type="molecule type" value="Genomic_DNA"/>
</dbReference>
<name>R7RZC7_PUNST</name>
<reference evidence="2" key="1">
    <citation type="journal article" date="2012" name="Science">
        <title>The Paleozoic origin of enzymatic lignin decomposition reconstructed from 31 fungal genomes.</title>
        <authorList>
            <person name="Floudas D."/>
            <person name="Binder M."/>
            <person name="Riley R."/>
            <person name="Barry K."/>
            <person name="Blanchette R.A."/>
            <person name="Henrissat B."/>
            <person name="Martinez A.T."/>
            <person name="Otillar R."/>
            <person name="Spatafora J.W."/>
            <person name="Yadav J.S."/>
            <person name="Aerts A."/>
            <person name="Benoit I."/>
            <person name="Boyd A."/>
            <person name="Carlson A."/>
            <person name="Copeland A."/>
            <person name="Coutinho P.M."/>
            <person name="de Vries R.P."/>
            <person name="Ferreira P."/>
            <person name="Findley K."/>
            <person name="Foster B."/>
            <person name="Gaskell J."/>
            <person name="Glotzer D."/>
            <person name="Gorecki P."/>
            <person name="Heitman J."/>
            <person name="Hesse C."/>
            <person name="Hori C."/>
            <person name="Igarashi K."/>
            <person name="Jurgens J.A."/>
            <person name="Kallen N."/>
            <person name="Kersten P."/>
            <person name="Kohler A."/>
            <person name="Kuees U."/>
            <person name="Kumar T.K.A."/>
            <person name="Kuo A."/>
            <person name="LaButti K."/>
            <person name="Larrondo L.F."/>
            <person name="Lindquist E."/>
            <person name="Ling A."/>
            <person name="Lombard V."/>
            <person name="Lucas S."/>
            <person name="Lundell T."/>
            <person name="Martin R."/>
            <person name="McLaughlin D.J."/>
            <person name="Morgenstern I."/>
            <person name="Morin E."/>
            <person name="Murat C."/>
            <person name="Nagy L.G."/>
            <person name="Nolan M."/>
            <person name="Ohm R.A."/>
            <person name="Patyshakuliyeva A."/>
            <person name="Rokas A."/>
            <person name="Ruiz-Duenas F.J."/>
            <person name="Sabat G."/>
            <person name="Salamov A."/>
            <person name="Samejima M."/>
            <person name="Schmutz J."/>
            <person name="Slot J.C."/>
            <person name="St John F."/>
            <person name="Stenlid J."/>
            <person name="Sun H."/>
            <person name="Sun S."/>
            <person name="Syed K."/>
            <person name="Tsang A."/>
            <person name="Wiebenga A."/>
            <person name="Young D."/>
            <person name="Pisabarro A."/>
            <person name="Eastwood D.C."/>
            <person name="Martin F."/>
            <person name="Cullen D."/>
            <person name="Grigoriev I.V."/>
            <person name="Hibbett D.S."/>
        </authorList>
    </citation>
    <scope>NUCLEOTIDE SEQUENCE [LARGE SCALE GENOMIC DNA]</scope>
    <source>
        <strain evidence="2">HHB-11173 SS5</strain>
    </source>
</reference>
<dbReference type="Proteomes" id="UP000054196">
    <property type="component" value="Unassembled WGS sequence"/>
</dbReference>
<accession>R7RZC7</accession>
<protein>
    <submittedName>
        <fullName evidence="1">Uncharacterized protein</fullName>
    </submittedName>
</protein>
<dbReference type="RefSeq" id="XP_007389438.1">
    <property type="nucleotide sequence ID" value="XM_007389376.1"/>
</dbReference>
<evidence type="ECO:0000313" key="1">
    <source>
        <dbReference type="EMBL" id="EIN03333.1"/>
    </source>
</evidence>
<sequence>MVDCPLGICGCPVCSTREETRATSQSISSHSAQPGVKFDDIDMEPVESDLDPVSLCMDPKEGWQRTIPRKDNVVSHREQSRLECDEPFFHSTISITDHYDPYSAVSTLTDPTSTEMYIDILDVTNIYVTSDVQGNARWGYQLLRQLECPSNWVELEGKAASSALTIGKSIRR</sequence>
<dbReference type="HOGENOM" id="CLU_1556050_0_0_1"/>
<evidence type="ECO:0000313" key="2">
    <source>
        <dbReference type="Proteomes" id="UP000054196"/>
    </source>
</evidence>
<keyword evidence="2" id="KW-1185">Reference proteome</keyword>
<dbReference type="GeneID" id="18880390"/>